<dbReference type="AlphaFoldDB" id="A0AAD7BJ19"/>
<sequence length="276" mass="29615">MLWTDDSCSTKLPRRMGASLRLNVSGESIVRSKSFKMPIEIKVSAPSRFTAMANQAYSGCPAMGDTRTRTVIDSAAAAACGALQRYGCLQTSSNAKIALETTEPFVSLPGLRSTILPTIREMDAISTLSRLSLASKLQVCIPTLEFLESRMIGRIASNATLSHVSLAIKLQVCIRTLELLESRRIGRTAPTPCGCSSGAIKRERTGESPQCPVLHAGEDVEDVVGLSSGIDLTRGGGRRKSEMGPHDDFSARGHIFAPAGRQYAWGNTIALNTDDK</sequence>
<proteinExistence type="predicted"/>
<accession>A0AAD7BJ19</accession>
<name>A0AAD7BJ19_9AGAR</name>
<dbReference type="Proteomes" id="UP001221142">
    <property type="component" value="Unassembled WGS sequence"/>
</dbReference>
<comment type="caution">
    <text evidence="1">The sequence shown here is derived from an EMBL/GenBank/DDBJ whole genome shotgun (WGS) entry which is preliminary data.</text>
</comment>
<organism evidence="1 2">
    <name type="scientific">Roridomyces roridus</name>
    <dbReference type="NCBI Taxonomy" id="1738132"/>
    <lineage>
        <taxon>Eukaryota</taxon>
        <taxon>Fungi</taxon>
        <taxon>Dikarya</taxon>
        <taxon>Basidiomycota</taxon>
        <taxon>Agaricomycotina</taxon>
        <taxon>Agaricomycetes</taxon>
        <taxon>Agaricomycetidae</taxon>
        <taxon>Agaricales</taxon>
        <taxon>Marasmiineae</taxon>
        <taxon>Mycenaceae</taxon>
        <taxon>Roridomyces</taxon>
    </lineage>
</organism>
<protein>
    <submittedName>
        <fullName evidence="1">Uncharacterized protein</fullName>
    </submittedName>
</protein>
<evidence type="ECO:0000313" key="2">
    <source>
        <dbReference type="Proteomes" id="UP001221142"/>
    </source>
</evidence>
<dbReference type="EMBL" id="JARKIF010000015">
    <property type="protein sequence ID" value="KAJ7622193.1"/>
    <property type="molecule type" value="Genomic_DNA"/>
</dbReference>
<reference evidence="1" key="1">
    <citation type="submission" date="2023-03" db="EMBL/GenBank/DDBJ databases">
        <title>Massive genome expansion in bonnet fungi (Mycena s.s.) driven by repeated elements and novel gene families across ecological guilds.</title>
        <authorList>
            <consortium name="Lawrence Berkeley National Laboratory"/>
            <person name="Harder C.B."/>
            <person name="Miyauchi S."/>
            <person name="Viragh M."/>
            <person name="Kuo A."/>
            <person name="Thoen E."/>
            <person name="Andreopoulos B."/>
            <person name="Lu D."/>
            <person name="Skrede I."/>
            <person name="Drula E."/>
            <person name="Henrissat B."/>
            <person name="Morin E."/>
            <person name="Kohler A."/>
            <person name="Barry K."/>
            <person name="LaButti K."/>
            <person name="Morin E."/>
            <person name="Salamov A."/>
            <person name="Lipzen A."/>
            <person name="Mereny Z."/>
            <person name="Hegedus B."/>
            <person name="Baldrian P."/>
            <person name="Stursova M."/>
            <person name="Weitz H."/>
            <person name="Taylor A."/>
            <person name="Grigoriev I.V."/>
            <person name="Nagy L.G."/>
            <person name="Martin F."/>
            <person name="Kauserud H."/>
        </authorList>
    </citation>
    <scope>NUCLEOTIDE SEQUENCE</scope>
    <source>
        <strain evidence="1">9284</strain>
    </source>
</reference>
<gene>
    <name evidence="1" type="ORF">FB45DRAFT_1090943</name>
</gene>
<evidence type="ECO:0000313" key="1">
    <source>
        <dbReference type="EMBL" id="KAJ7622193.1"/>
    </source>
</evidence>
<keyword evidence="2" id="KW-1185">Reference proteome</keyword>